<organism evidence="2 3">
    <name type="scientific">Nocardia implantans</name>
    <dbReference type="NCBI Taxonomy" id="3108168"/>
    <lineage>
        <taxon>Bacteria</taxon>
        <taxon>Bacillati</taxon>
        <taxon>Actinomycetota</taxon>
        <taxon>Actinomycetes</taxon>
        <taxon>Mycobacteriales</taxon>
        <taxon>Nocardiaceae</taxon>
        <taxon>Nocardia</taxon>
    </lineage>
</organism>
<proteinExistence type="predicted"/>
<evidence type="ECO:0000313" key="3">
    <source>
        <dbReference type="Proteomes" id="UP001348098"/>
    </source>
</evidence>
<feature type="region of interest" description="Disordered" evidence="1">
    <location>
        <begin position="1"/>
        <end position="22"/>
    </location>
</feature>
<reference evidence="2 3" key="1">
    <citation type="submission" date="2023-12" db="EMBL/GenBank/DDBJ databases">
        <title>novel species in genus Nocarida.</title>
        <authorList>
            <person name="Li Z."/>
        </authorList>
    </citation>
    <scope>NUCLEOTIDE SEQUENCE [LARGE SCALE GENOMIC DNA]</scope>
    <source>
        <strain evidence="2 3">CDC186</strain>
    </source>
</reference>
<comment type="caution">
    <text evidence="2">The sequence shown here is derived from an EMBL/GenBank/DDBJ whole genome shotgun (WGS) entry which is preliminary data.</text>
</comment>
<keyword evidence="3" id="KW-1185">Reference proteome</keyword>
<evidence type="ECO:0008006" key="4">
    <source>
        <dbReference type="Google" id="ProtNLM"/>
    </source>
</evidence>
<evidence type="ECO:0000313" key="2">
    <source>
        <dbReference type="EMBL" id="MEB3512550.1"/>
    </source>
</evidence>
<dbReference type="Proteomes" id="UP001348098">
    <property type="component" value="Unassembled WGS sequence"/>
</dbReference>
<dbReference type="RefSeq" id="WP_195081745.1">
    <property type="nucleotide sequence ID" value="NZ_JAYESH010000007.1"/>
</dbReference>
<evidence type="ECO:0000256" key="1">
    <source>
        <dbReference type="SAM" id="MobiDB-lite"/>
    </source>
</evidence>
<accession>A0ABU6AYH7</accession>
<dbReference type="EMBL" id="JAYKYQ010000009">
    <property type="protein sequence ID" value="MEB3512550.1"/>
    <property type="molecule type" value="Genomic_DNA"/>
</dbReference>
<sequence length="184" mass="21172">MRRSPGDPAAIAGSGPDAESRFVPNPAMVREVEHRTRLLLQRMQVRELLTMRQLIERYCEFTGATVLLQEKLLPVDCFFAITLKLSAPPDTYVIAYQKATPAWHQDHGIGHEFGHIIAGHYETGSVHRHSAMSPEREWEAEYTANLLARWAYQVSRVLDRQRALRPMQREEDPSLPLQERMGWL</sequence>
<gene>
    <name evidence="2" type="ORF">U3653_21175</name>
</gene>
<protein>
    <recommendedName>
        <fullName evidence="4">IrrE N-terminal-like domain-containing protein</fullName>
    </recommendedName>
</protein>
<name>A0ABU6AYH7_9NOCA</name>